<comment type="caution">
    <text evidence="3">The sequence shown here is derived from an EMBL/GenBank/DDBJ whole genome shotgun (WGS) entry which is preliminary data.</text>
</comment>
<dbReference type="GO" id="GO:0005634">
    <property type="term" value="C:nucleus"/>
    <property type="evidence" value="ECO:0007669"/>
    <property type="project" value="TreeGrafter"/>
</dbReference>
<dbReference type="InterPro" id="IPR001394">
    <property type="entry name" value="Peptidase_C19_UCH"/>
</dbReference>
<dbReference type="InterPro" id="IPR038765">
    <property type="entry name" value="Papain-like_cys_pep_sf"/>
</dbReference>
<gene>
    <name evidence="3" type="ORF">FGG08_006182</name>
</gene>
<feature type="region of interest" description="Disordered" evidence="1">
    <location>
        <begin position="148"/>
        <end position="394"/>
    </location>
</feature>
<name>A0A9P8HYU7_9PEZI</name>
<dbReference type="Gene3D" id="3.90.70.10">
    <property type="entry name" value="Cysteine proteinases"/>
    <property type="match status" value="1"/>
</dbReference>
<dbReference type="InterPro" id="IPR028889">
    <property type="entry name" value="USP"/>
</dbReference>
<reference evidence="3" key="1">
    <citation type="submission" date="2021-03" db="EMBL/GenBank/DDBJ databases">
        <title>Comparative genomics and phylogenomic investigation of the class Geoglossomycetes provide insights into ecological specialization and systematics.</title>
        <authorList>
            <person name="Melie T."/>
            <person name="Pirro S."/>
            <person name="Miller A.N."/>
            <person name="Quandt A."/>
        </authorList>
    </citation>
    <scope>NUCLEOTIDE SEQUENCE</scope>
    <source>
        <strain evidence="3">GBOQ0MN5Z8</strain>
    </source>
</reference>
<keyword evidence="4" id="KW-1185">Reference proteome</keyword>
<feature type="compositionally biased region" description="Polar residues" evidence="1">
    <location>
        <begin position="199"/>
        <end position="210"/>
    </location>
</feature>
<dbReference type="Proteomes" id="UP000698800">
    <property type="component" value="Unassembled WGS sequence"/>
</dbReference>
<dbReference type="InterPro" id="IPR050164">
    <property type="entry name" value="Peptidase_C19"/>
</dbReference>
<feature type="region of interest" description="Disordered" evidence="1">
    <location>
        <begin position="106"/>
        <end position="132"/>
    </location>
</feature>
<feature type="region of interest" description="Disordered" evidence="1">
    <location>
        <begin position="49"/>
        <end position="69"/>
    </location>
</feature>
<dbReference type="GO" id="GO:0005829">
    <property type="term" value="C:cytosol"/>
    <property type="evidence" value="ECO:0007669"/>
    <property type="project" value="TreeGrafter"/>
</dbReference>
<feature type="domain" description="USP" evidence="2">
    <location>
        <begin position="401"/>
        <end position="745"/>
    </location>
</feature>
<dbReference type="EMBL" id="JAGHQL010000169">
    <property type="protein sequence ID" value="KAH0536980.1"/>
    <property type="molecule type" value="Genomic_DNA"/>
</dbReference>
<evidence type="ECO:0000259" key="2">
    <source>
        <dbReference type="PROSITE" id="PS50235"/>
    </source>
</evidence>
<protein>
    <recommendedName>
        <fullName evidence="2">USP domain-containing protein</fullName>
    </recommendedName>
</protein>
<proteinExistence type="predicted"/>
<feature type="compositionally biased region" description="Low complexity" evidence="1">
    <location>
        <begin position="344"/>
        <end position="372"/>
    </location>
</feature>
<dbReference type="AlphaFoldDB" id="A0A9P8HYU7"/>
<feature type="compositionally biased region" description="Low complexity" evidence="1">
    <location>
        <begin position="219"/>
        <end position="239"/>
    </location>
</feature>
<dbReference type="PANTHER" id="PTHR24006">
    <property type="entry name" value="UBIQUITIN CARBOXYL-TERMINAL HYDROLASE"/>
    <property type="match status" value="1"/>
</dbReference>
<dbReference type="PROSITE" id="PS50235">
    <property type="entry name" value="USP_3"/>
    <property type="match status" value="1"/>
</dbReference>
<dbReference type="SUPFAM" id="SSF54001">
    <property type="entry name" value="Cysteine proteinases"/>
    <property type="match status" value="1"/>
</dbReference>
<dbReference type="OrthoDB" id="289038at2759"/>
<feature type="compositionally biased region" description="Polar residues" evidence="1">
    <location>
        <begin position="121"/>
        <end position="132"/>
    </location>
</feature>
<evidence type="ECO:0000313" key="3">
    <source>
        <dbReference type="EMBL" id="KAH0536980.1"/>
    </source>
</evidence>
<sequence length="745" mass="79834">MSKRSNDEMGSAGISLEEKKAKACIHRDLSILKKATSTGIEKVRLQKVENKSRLDTAAASSSFLTPTASDEEPKCFLLQEIEEINTADIAASPESEKTVDGDLEAAPQIQGTGRSELNVRTPESSSDCDGNPSTLVEAIQPMQEALGVIKNPIEARKRPGTDLEGGEPVKKPKQIKANGREPKAPRAQKAIAAPGKASAITNNGDGNLSRKQVRRRTPPRATALPSPSASSSPAEKATSPPTPVRPSTPRMAYTPSPSGSEYEEDADLSEGRVTAAPSGKRAGVGKRKLAPAATEMAGDYQSEDDDEIRRPGKRTRLARVAAKAMLKPERSKARAAIRAESSSEDSSLSEHSNLSDDSSLSEDSSWSESSDGSSEETESPAGEGRSLSSTTSAPGVRRAATGLMNHGKSCYHNAVLQCLAHTKPIREHYMATADATPGSSGSSESEDELQRIVSSCGRTGTRGRRLAFSNAYKGVASEEVSLSAAFSKVVSQMVHGPGDPEKSYISPIRFIAAYAAIYGEEYDGSMSQDAHETLCQTLNRLKEEGDLNGGTSVLTAVESAFQGMTATEHEEFLEFGVNMPAPLNPKANHPSDPVAIGGCFDVFGEREEHCDRKCANCGKAGGISGVSTLFSVPSHLLVHVRRWRVVGHGGIFSTEKDATKVNFPVQDDLDLSPWVSDSAGADPNALKYELYGVIEHRGSGYRDGHYVAYVKRDDGWWEMDDGAPVWVKPHVVGKANPYLLFYRNQ</sequence>
<dbReference type="CDD" id="cd02257">
    <property type="entry name" value="Peptidase_C19"/>
    <property type="match status" value="1"/>
</dbReference>
<feature type="compositionally biased region" description="Polar residues" evidence="1">
    <location>
        <begin position="58"/>
        <end position="68"/>
    </location>
</feature>
<evidence type="ECO:0000313" key="4">
    <source>
        <dbReference type="Proteomes" id="UP000698800"/>
    </source>
</evidence>
<dbReference type="GO" id="GO:0004843">
    <property type="term" value="F:cysteine-type deubiquitinase activity"/>
    <property type="evidence" value="ECO:0007669"/>
    <property type="project" value="InterPro"/>
</dbReference>
<organism evidence="3 4">
    <name type="scientific">Glutinoglossum americanum</name>
    <dbReference type="NCBI Taxonomy" id="1670608"/>
    <lineage>
        <taxon>Eukaryota</taxon>
        <taxon>Fungi</taxon>
        <taxon>Dikarya</taxon>
        <taxon>Ascomycota</taxon>
        <taxon>Pezizomycotina</taxon>
        <taxon>Geoglossomycetes</taxon>
        <taxon>Geoglossales</taxon>
        <taxon>Geoglossaceae</taxon>
        <taxon>Glutinoglossum</taxon>
    </lineage>
</organism>
<accession>A0A9P8HYU7</accession>
<dbReference type="PROSITE" id="PS00973">
    <property type="entry name" value="USP_2"/>
    <property type="match status" value="1"/>
</dbReference>
<dbReference type="Pfam" id="PF00443">
    <property type="entry name" value="UCH"/>
    <property type="match status" value="1"/>
</dbReference>
<evidence type="ECO:0000256" key="1">
    <source>
        <dbReference type="SAM" id="MobiDB-lite"/>
    </source>
</evidence>
<dbReference type="InterPro" id="IPR018200">
    <property type="entry name" value="USP_CS"/>
</dbReference>
<dbReference type="GO" id="GO:0016579">
    <property type="term" value="P:protein deubiquitination"/>
    <property type="evidence" value="ECO:0007669"/>
    <property type="project" value="InterPro"/>
</dbReference>